<evidence type="ECO:0000259" key="10">
    <source>
        <dbReference type="Pfam" id="PF08245"/>
    </source>
</evidence>
<evidence type="ECO:0000313" key="12">
    <source>
        <dbReference type="Proteomes" id="UP000183508"/>
    </source>
</evidence>
<dbReference type="GO" id="GO:0046872">
    <property type="term" value="F:metal ion binding"/>
    <property type="evidence" value="ECO:0007669"/>
    <property type="project" value="UniProtKB-KW"/>
</dbReference>
<dbReference type="SUPFAM" id="SSF53244">
    <property type="entry name" value="MurD-like peptide ligases, peptide-binding domain"/>
    <property type="match status" value="1"/>
</dbReference>
<evidence type="ECO:0000256" key="3">
    <source>
        <dbReference type="ARBA" id="ARBA00013025"/>
    </source>
</evidence>
<keyword evidence="5" id="KW-0479">Metal-binding</keyword>
<dbReference type="InterPro" id="IPR036615">
    <property type="entry name" value="Mur_ligase_C_dom_sf"/>
</dbReference>
<evidence type="ECO:0000313" key="11">
    <source>
        <dbReference type="EMBL" id="SFU89245.1"/>
    </source>
</evidence>
<evidence type="ECO:0000256" key="9">
    <source>
        <dbReference type="ARBA" id="ARBA00047493"/>
    </source>
</evidence>
<dbReference type="SUPFAM" id="SSF53623">
    <property type="entry name" value="MurD-like peptide ligases, catalytic domain"/>
    <property type="match status" value="1"/>
</dbReference>
<comment type="catalytic activity">
    <reaction evidence="9">
        <text>(6S)-5,6,7,8-tetrahydrofolyl-(gamma-L-Glu)(n) + L-glutamate + ATP = (6S)-5,6,7,8-tetrahydrofolyl-(gamma-L-Glu)(n+1) + ADP + phosphate + H(+)</text>
        <dbReference type="Rhea" id="RHEA:10580"/>
        <dbReference type="Rhea" id="RHEA-COMP:14738"/>
        <dbReference type="Rhea" id="RHEA-COMP:14740"/>
        <dbReference type="ChEBI" id="CHEBI:15378"/>
        <dbReference type="ChEBI" id="CHEBI:29985"/>
        <dbReference type="ChEBI" id="CHEBI:30616"/>
        <dbReference type="ChEBI" id="CHEBI:43474"/>
        <dbReference type="ChEBI" id="CHEBI:141005"/>
        <dbReference type="ChEBI" id="CHEBI:456216"/>
        <dbReference type="EC" id="6.3.2.17"/>
    </reaction>
</comment>
<keyword evidence="6" id="KW-0547">Nucleotide-binding</keyword>
<name>A0A1I7JVW1_9BACL</name>
<dbReference type="AlphaFoldDB" id="A0A1I7JVW1"/>
<dbReference type="GO" id="GO:0005737">
    <property type="term" value="C:cytoplasm"/>
    <property type="evidence" value="ECO:0007669"/>
    <property type="project" value="TreeGrafter"/>
</dbReference>
<dbReference type="Gene3D" id="3.90.190.20">
    <property type="entry name" value="Mur ligase, C-terminal domain"/>
    <property type="match status" value="1"/>
</dbReference>
<evidence type="ECO:0000256" key="6">
    <source>
        <dbReference type="ARBA" id="ARBA00022741"/>
    </source>
</evidence>
<keyword evidence="8" id="KW-0460">Magnesium</keyword>
<dbReference type="InterPro" id="IPR013221">
    <property type="entry name" value="Mur_ligase_cen"/>
</dbReference>
<keyword evidence="4" id="KW-0436">Ligase</keyword>
<dbReference type="NCBIfam" id="TIGR01499">
    <property type="entry name" value="folC"/>
    <property type="match status" value="1"/>
</dbReference>
<evidence type="ECO:0000256" key="4">
    <source>
        <dbReference type="ARBA" id="ARBA00022598"/>
    </source>
</evidence>
<dbReference type="PANTHER" id="PTHR11136:SF0">
    <property type="entry name" value="DIHYDROFOLATE SYNTHETASE-RELATED"/>
    <property type="match status" value="1"/>
</dbReference>
<organism evidence="11 12">
    <name type="scientific">Alicyclobacillus macrosporangiidus</name>
    <dbReference type="NCBI Taxonomy" id="392015"/>
    <lineage>
        <taxon>Bacteria</taxon>
        <taxon>Bacillati</taxon>
        <taxon>Bacillota</taxon>
        <taxon>Bacilli</taxon>
        <taxon>Bacillales</taxon>
        <taxon>Alicyclobacillaceae</taxon>
        <taxon>Alicyclobacillus</taxon>
    </lineage>
</organism>
<evidence type="ECO:0000256" key="2">
    <source>
        <dbReference type="ARBA" id="ARBA00008276"/>
    </source>
</evidence>
<dbReference type="FunFam" id="3.40.1190.10:FF:000011">
    <property type="entry name" value="Folylpolyglutamate synthase/dihydrofolate synthase"/>
    <property type="match status" value="1"/>
</dbReference>
<evidence type="ECO:0000256" key="8">
    <source>
        <dbReference type="ARBA" id="ARBA00022842"/>
    </source>
</evidence>
<dbReference type="GO" id="GO:0008841">
    <property type="term" value="F:dihydrofolate synthase activity"/>
    <property type="evidence" value="ECO:0007669"/>
    <property type="project" value="TreeGrafter"/>
</dbReference>
<keyword evidence="7" id="KW-0067">ATP-binding</keyword>
<dbReference type="PIRSF" id="PIRSF001563">
    <property type="entry name" value="Folylpolyglu_synth"/>
    <property type="match status" value="1"/>
</dbReference>
<dbReference type="STRING" id="392015.SAMN05421543_11233"/>
<dbReference type="Pfam" id="PF08245">
    <property type="entry name" value="Mur_ligase_M"/>
    <property type="match status" value="1"/>
</dbReference>
<comment type="similarity">
    <text evidence="2">Belongs to the folylpolyglutamate synthase family.</text>
</comment>
<evidence type="ECO:0000256" key="7">
    <source>
        <dbReference type="ARBA" id="ARBA00022840"/>
    </source>
</evidence>
<dbReference type="Gene3D" id="3.40.1190.10">
    <property type="entry name" value="Mur-like, catalytic domain"/>
    <property type="match status" value="1"/>
</dbReference>
<sequence>MAVGAPYGANWLRGLARFGMKPGLERTRRVLAALGNPHQALRFLHVAGTNGKGSVCAILTALLSARLRTATYTSPAFDGYRGRFVVDGRPIPEAVLERLSETVRQAAEAAVPGDPLTEFEALTVMAILYFHEERAEAVVWETGLGGRLDTTNVVQPAVTGITNVGFDHMDVLGNTLRQIAWEKAGILKPGVPAVTAAEGEALDVIRSRAKEIGAPLTVCGADVSATVWRRDARFQWLDYRGLDADGLQLPLPLFGDHQRKNAAVALAMYEWACRAGVCPRLSIRELREALMRVRWPGRFEVFEGPPPVVLDGAHNPPGAAALARSLREFAELAGLWSGAGKDTGTPRRMGAAAGGDPGKAEQIPGGWTMVVGVLGDKSVRPMLEALLPLADRVIAAAPDSPRALPAALLAEAVRTVSPGVPVEIRPSVADALTFARTLGRPVCVWGSLYTVHEARKAMEQAEDLRM</sequence>
<dbReference type="EMBL" id="FPBV01000012">
    <property type="protein sequence ID" value="SFU89245.1"/>
    <property type="molecule type" value="Genomic_DNA"/>
</dbReference>
<gene>
    <name evidence="11" type="ORF">SAMN05421543_11233</name>
</gene>
<dbReference type="PANTHER" id="PTHR11136">
    <property type="entry name" value="FOLYLPOLYGLUTAMATE SYNTHASE-RELATED"/>
    <property type="match status" value="1"/>
</dbReference>
<accession>A0A1I7JVW1</accession>
<reference evidence="12" key="1">
    <citation type="submission" date="2016-10" db="EMBL/GenBank/DDBJ databases">
        <authorList>
            <person name="Varghese N."/>
        </authorList>
    </citation>
    <scope>NUCLEOTIDE SEQUENCE [LARGE SCALE GENOMIC DNA]</scope>
    <source>
        <strain evidence="12">DSM 17980</strain>
    </source>
</reference>
<dbReference type="eggNOG" id="COG0285">
    <property type="taxonomic scope" value="Bacteria"/>
</dbReference>
<protein>
    <recommendedName>
        <fullName evidence="3">tetrahydrofolate synthase</fullName>
        <ecNumber evidence="3">6.3.2.17</ecNumber>
    </recommendedName>
</protein>
<dbReference type="GO" id="GO:0004326">
    <property type="term" value="F:tetrahydrofolylpolyglutamate synthase activity"/>
    <property type="evidence" value="ECO:0007669"/>
    <property type="project" value="UniProtKB-EC"/>
</dbReference>
<comment type="cofactor">
    <cofactor evidence="1">
        <name>Mg(2+)</name>
        <dbReference type="ChEBI" id="CHEBI:18420"/>
    </cofactor>
</comment>
<dbReference type="GO" id="GO:0005524">
    <property type="term" value="F:ATP binding"/>
    <property type="evidence" value="ECO:0007669"/>
    <property type="project" value="UniProtKB-KW"/>
</dbReference>
<proteinExistence type="inferred from homology"/>
<dbReference type="RefSeq" id="WP_074953016.1">
    <property type="nucleotide sequence ID" value="NZ_FPBV01000012.1"/>
</dbReference>
<dbReference type="Proteomes" id="UP000183508">
    <property type="component" value="Unassembled WGS sequence"/>
</dbReference>
<dbReference type="OrthoDB" id="9809356at2"/>
<dbReference type="EC" id="6.3.2.17" evidence="3"/>
<feature type="domain" description="Mur ligase central" evidence="10">
    <location>
        <begin position="46"/>
        <end position="268"/>
    </location>
</feature>
<dbReference type="InterPro" id="IPR036565">
    <property type="entry name" value="Mur-like_cat_sf"/>
</dbReference>
<evidence type="ECO:0000256" key="1">
    <source>
        <dbReference type="ARBA" id="ARBA00001946"/>
    </source>
</evidence>
<evidence type="ECO:0000256" key="5">
    <source>
        <dbReference type="ARBA" id="ARBA00022723"/>
    </source>
</evidence>
<keyword evidence="12" id="KW-1185">Reference proteome</keyword>
<dbReference type="InterPro" id="IPR001645">
    <property type="entry name" value="Folylpolyglutamate_synth"/>
</dbReference>